<protein>
    <submittedName>
        <fullName evidence="1">Uncharacterized protein</fullName>
    </submittedName>
</protein>
<proteinExistence type="predicted"/>
<gene>
    <name evidence="1" type="ORF">E5358_04900</name>
</gene>
<evidence type="ECO:0000313" key="1">
    <source>
        <dbReference type="EMBL" id="TGX83001.1"/>
    </source>
</evidence>
<reference evidence="1" key="1">
    <citation type="submission" date="2019-04" db="EMBL/GenBank/DDBJ databases">
        <title>Microbes associate with the intestines of laboratory mice.</title>
        <authorList>
            <person name="Navarre W."/>
            <person name="Wong E."/>
            <person name="Huang K."/>
            <person name="Tropini C."/>
            <person name="Ng K."/>
            <person name="Yu B."/>
        </authorList>
    </citation>
    <scope>NUCLEOTIDE SEQUENCE</scope>
    <source>
        <strain evidence="1">NM73_A23</strain>
    </source>
</reference>
<name>A0AC61QS01_9BACT</name>
<dbReference type="Proteomes" id="UP000308886">
    <property type="component" value="Unassembled WGS sequence"/>
</dbReference>
<keyword evidence="2" id="KW-1185">Reference proteome</keyword>
<sequence length="62" mass="7387">MTNTVTDMKETVRRIMQYIFDTAEAKGLDGERYLELLEELEHEIECHIEITQYTQGVDEDEY</sequence>
<dbReference type="EMBL" id="SRZC01000006">
    <property type="protein sequence ID" value="TGX83001.1"/>
    <property type="molecule type" value="Genomic_DNA"/>
</dbReference>
<comment type="caution">
    <text evidence="1">The sequence shown here is derived from an EMBL/GenBank/DDBJ whole genome shotgun (WGS) entry which is preliminary data.</text>
</comment>
<evidence type="ECO:0000313" key="2">
    <source>
        <dbReference type="Proteomes" id="UP000308886"/>
    </source>
</evidence>
<accession>A0AC61QS01</accession>
<organism evidence="1 2">
    <name type="scientific">Palleniella muris</name>
    <dbReference type="NCBI Taxonomy" id="3038145"/>
    <lineage>
        <taxon>Bacteria</taxon>
        <taxon>Pseudomonadati</taxon>
        <taxon>Bacteroidota</taxon>
        <taxon>Bacteroidia</taxon>
        <taxon>Bacteroidales</taxon>
        <taxon>Prevotellaceae</taxon>
        <taxon>Palleniella</taxon>
    </lineage>
</organism>